<dbReference type="FunFam" id="3.40.50.300:FF:000134">
    <property type="entry name" value="Iron-enterobactin ABC transporter ATP-binding protein"/>
    <property type="match status" value="1"/>
</dbReference>
<keyword evidence="2" id="KW-0813">Transport</keyword>
<dbReference type="PROSITE" id="PS00211">
    <property type="entry name" value="ABC_TRANSPORTER_1"/>
    <property type="match status" value="1"/>
</dbReference>
<dbReference type="PROSITE" id="PS50893">
    <property type="entry name" value="ABC_TRANSPORTER_2"/>
    <property type="match status" value="1"/>
</dbReference>
<dbReference type="InterPro" id="IPR003439">
    <property type="entry name" value="ABC_transporter-like_ATP-bd"/>
</dbReference>
<evidence type="ECO:0000256" key="4">
    <source>
        <dbReference type="ARBA" id="ARBA00022496"/>
    </source>
</evidence>
<feature type="domain" description="ABC transporter" evidence="10">
    <location>
        <begin position="1"/>
        <end position="238"/>
    </location>
</feature>
<dbReference type="InterPro" id="IPR051535">
    <property type="entry name" value="Siderophore_ABC-ATPase"/>
</dbReference>
<keyword evidence="12" id="KW-1185">Reference proteome</keyword>
<dbReference type="SUPFAM" id="SSF52540">
    <property type="entry name" value="P-loop containing nucleoside triphosphate hydrolases"/>
    <property type="match status" value="1"/>
</dbReference>
<comment type="caution">
    <text evidence="11">The sequence shown here is derived from an EMBL/GenBank/DDBJ whole genome shotgun (WGS) entry which is preliminary data.</text>
</comment>
<dbReference type="Pfam" id="PF00005">
    <property type="entry name" value="ABC_tran"/>
    <property type="match status" value="1"/>
</dbReference>
<name>A0A850EPW8_9BACL</name>
<sequence length="259" mass="28959">MEIKELSFSYHRNKKLLEQLNLTIPMGCTTAIIGPNGSGKSTLLGVLAANYTPSSGSIILDGRELARLKPREIARKLAVVHQQNTAPGDLTVEKLASFGRLPHRSLLVPEREEDREAVDWALACTDMQDKRLKPLAELSGGERQRVWLALALAQRTPVLFLDEPTTYLDIFYQYEMLDLIRRLGREHGLTVVMVLHDMNQAIHYSDHLIAMKAGQVVLEGPPEEVITADSVKAVYGVDVVVKREPETGLYIVPKRKDLN</sequence>
<dbReference type="InterPro" id="IPR003593">
    <property type="entry name" value="AAA+_ATPase"/>
</dbReference>
<evidence type="ECO:0000256" key="6">
    <source>
        <dbReference type="ARBA" id="ARBA00022840"/>
    </source>
</evidence>
<dbReference type="GO" id="GO:0006826">
    <property type="term" value="P:iron ion transport"/>
    <property type="evidence" value="ECO:0007669"/>
    <property type="project" value="UniProtKB-KW"/>
</dbReference>
<dbReference type="PANTHER" id="PTHR42771:SF10">
    <property type="entry name" value="FERRICHROME TRANSPORT ATP-BINDING PROTEIN FHUC"/>
    <property type="match status" value="1"/>
</dbReference>
<keyword evidence="7" id="KW-0408">Iron</keyword>
<keyword evidence="8" id="KW-0406">Ion transport</keyword>
<proteinExistence type="predicted"/>
<comment type="subcellular location">
    <subcellularLocation>
        <location evidence="1">Cell membrane</location>
        <topology evidence="1">Peripheral membrane protein</topology>
    </subcellularLocation>
</comment>
<dbReference type="GO" id="GO:0005886">
    <property type="term" value="C:plasma membrane"/>
    <property type="evidence" value="ECO:0007669"/>
    <property type="project" value="UniProtKB-SubCell"/>
</dbReference>
<dbReference type="EMBL" id="JABWCS010000209">
    <property type="protein sequence ID" value="NUU61577.1"/>
    <property type="molecule type" value="Genomic_DNA"/>
</dbReference>
<dbReference type="InterPro" id="IPR027417">
    <property type="entry name" value="P-loop_NTPase"/>
</dbReference>
<dbReference type="InterPro" id="IPR017871">
    <property type="entry name" value="ABC_transporter-like_CS"/>
</dbReference>
<dbReference type="AlphaFoldDB" id="A0A850EPW8"/>
<reference evidence="11" key="1">
    <citation type="submission" date="2020-06" db="EMBL/GenBank/DDBJ databases">
        <title>Paenibacillus sp. nov., isolated from soil.</title>
        <authorList>
            <person name="Seo Y.L."/>
        </authorList>
    </citation>
    <scope>NUCLEOTIDE SEQUENCE [LARGE SCALE GENOMIC DNA]</scope>
    <source>
        <strain evidence="11">JW14</strain>
    </source>
</reference>
<dbReference type="GO" id="GO:0005524">
    <property type="term" value="F:ATP binding"/>
    <property type="evidence" value="ECO:0007669"/>
    <property type="project" value="UniProtKB-KW"/>
</dbReference>
<evidence type="ECO:0000256" key="9">
    <source>
        <dbReference type="ARBA" id="ARBA00023136"/>
    </source>
</evidence>
<evidence type="ECO:0000313" key="12">
    <source>
        <dbReference type="Proteomes" id="UP000564806"/>
    </source>
</evidence>
<dbReference type="Gene3D" id="3.40.50.300">
    <property type="entry name" value="P-loop containing nucleotide triphosphate hydrolases"/>
    <property type="match status" value="1"/>
</dbReference>
<evidence type="ECO:0000256" key="5">
    <source>
        <dbReference type="ARBA" id="ARBA00022741"/>
    </source>
</evidence>
<keyword evidence="5" id="KW-0547">Nucleotide-binding</keyword>
<gene>
    <name evidence="11" type="ORF">HPT30_14635</name>
</gene>
<protein>
    <submittedName>
        <fullName evidence="11">ABC transporter ATP-binding protein</fullName>
    </submittedName>
</protein>
<keyword evidence="9" id="KW-0472">Membrane</keyword>
<evidence type="ECO:0000256" key="2">
    <source>
        <dbReference type="ARBA" id="ARBA00022448"/>
    </source>
</evidence>
<organism evidence="11 12">
    <name type="scientific">Paenibacillus agri</name>
    <dbReference type="NCBI Taxonomy" id="2744309"/>
    <lineage>
        <taxon>Bacteria</taxon>
        <taxon>Bacillati</taxon>
        <taxon>Bacillota</taxon>
        <taxon>Bacilli</taxon>
        <taxon>Bacillales</taxon>
        <taxon>Paenibacillaceae</taxon>
        <taxon>Paenibacillus</taxon>
    </lineage>
</organism>
<evidence type="ECO:0000256" key="8">
    <source>
        <dbReference type="ARBA" id="ARBA00023065"/>
    </source>
</evidence>
<dbReference type="CDD" id="cd03214">
    <property type="entry name" value="ABC_Iron-Siderophores_B12_Hemin"/>
    <property type="match status" value="1"/>
</dbReference>
<dbReference type="SMART" id="SM00382">
    <property type="entry name" value="AAA"/>
    <property type="match status" value="1"/>
</dbReference>
<dbReference type="PANTHER" id="PTHR42771">
    <property type="entry name" value="IRON(3+)-HYDROXAMATE IMPORT ATP-BINDING PROTEIN FHUC"/>
    <property type="match status" value="1"/>
</dbReference>
<keyword evidence="3" id="KW-1003">Cell membrane</keyword>
<evidence type="ECO:0000256" key="7">
    <source>
        <dbReference type="ARBA" id="ARBA00023004"/>
    </source>
</evidence>
<dbReference type="GO" id="GO:0016887">
    <property type="term" value="F:ATP hydrolysis activity"/>
    <property type="evidence" value="ECO:0007669"/>
    <property type="project" value="InterPro"/>
</dbReference>
<accession>A0A850EPW8</accession>
<dbReference type="Proteomes" id="UP000564806">
    <property type="component" value="Unassembled WGS sequence"/>
</dbReference>
<evidence type="ECO:0000256" key="3">
    <source>
        <dbReference type="ARBA" id="ARBA00022475"/>
    </source>
</evidence>
<evidence type="ECO:0000259" key="10">
    <source>
        <dbReference type="PROSITE" id="PS50893"/>
    </source>
</evidence>
<keyword evidence="4" id="KW-0410">Iron transport</keyword>
<evidence type="ECO:0000256" key="1">
    <source>
        <dbReference type="ARBA" id="ARBA00004202"/>
    </source>
</evidence>
<evidence type="ECO:0000313" key="11">
    <source>
        <dbReference type="EMBL" id="NUU61577.1"/>
    </source>
</evidence>
<keyword evidence="6 11" id="KW-0067">ATP-binding</keyword>
<dbReference type="RefSeq" id="WP_175372087.1">
    <property type="nucleotide sequence ID" value="NZ_JABWCS010000209.1"/>
</dbReference>